<comment type="catalytic activity">
    <reaction evidence="8">
        <text>13-octadecanoyloxy-octadecanoate + H2O = 13-hydroxy-octadecanoate + octadecanoate + H(+)</text>
        <dbReference type="Rhea" id="RHEA:52084"/>
        <dbReference type="ChEBI" id="CHEBI:15377"/>
        <dbReference type="ChEBI" id="CHEBI:15378"/>
        <dbReference type="ChEBI" id="CHEBI:25629"/>
        <dbReference type="ChEBI" id="CHEBI:136304"/>
        <dbReference type="ChEBI" id="CHEBI:136335"/>
    </reaction>
    <physiologicalReaction direction="left-to-right" evidence="8">
        <dbReference type="Rhea" id="RHEA:52085"/>
    </physiologicalReaction>
</comment>
<comment type="catalytic activity">
    <reaction evidence="10">
        <text>12-octadecanoyloxy-octadecanoate + H2O = 12-hydroxyoctadecanoate + octadecanoate + H(+)</text>
        <dbReference type="Rhea" id="RHEA:52080"/>
        <dbReference type="ChEBI" id="CHEBI:15377"/>
        <dbReference type="ChEBI" id="CHEBI:15378"/>
        <dbReference type="ChEBI" id="CHEBI:25629"/>
        <dbReference type="ChEBI" id="CHEBI:84201"/>
        <dbReference type="ChEBI" id="CHEBI:136330"/>
    </reaction>
    <physiologicalReaction direction="left-to-right" evidence="10">
        <dbReference type="Rhea" id="RHEA:52081"/>
    </physiologicalReaction>
</comment>
<evidence type="ECO:0000313" key="20">
    <source>
        <dbReference type="RefSeq" id="XP_064075454.1"/>
    </source>
</evidence>
<dbReference type="PANTHER" id="PTHR10989">
    <property type="entry name" value="ANDROGEN-INDUCED PROTEIN 1-RELATED"/>
    <property type="match status" value="1"/>
</dbReference>
<dbReference type="PANTHER" id="PTHR10989:SF16">
    <property type="entry name" value="AT02829P-RELATED"/>
    <property type="match status" value="1"/>
</dbReference>
<accession>A0ABM4AVX0</accession>
<evidence type="ECO:0000256" key="1">
    <source>
        <dbReference type="ARBA" id="ARBA00000923"/>
    </source>
</evidence>
<evidence type="ECO:0000256" key="3">
    <source>
        <dbReference type="ARBA" id="ARBA00009300"/>
    </source>
</evidence>
<evidence type="ECO:0000256" key="17">
    <source>
        <dbReference type="SAM" id="MobiDB-lite"/>
    </source>
</evidence>
<sequence length="323" mass="38718">MEELWRDTNIFYNVLCFLITENEKLFDRSDSNLYWRTVFHIFGILHHVYIGITAPSLNIVNNPNPDIRILYTFKAAYLTGWNFTFQTVFLGLSLVHDILEWLDKQENSLAAKIRYWRNIIFSGMVVPFTLFVTAMFWSVYAIDRELVFPRIYDQVVPWWFNHCVHTNITIVVIIETLLQARRYPTNQRLELILYWIVAFSYAIVYYTIYFFTDRWLYQVFGTMNWWQVCLYQLGIWLVSYIFYKIQFPINRLIHGHEDNETNTEKSDDDDKDNAVNNKINENDTEINKTKTIENSQTITDSNTRVLPKKTWSLKFRSINNHTN</sequence>
<protein>
    <submittedName>
        <fullName evidence="20">Androgen-dependent TFPI-regulating protein-like</fullName>
    </submittedName>
</protein>
<comment type="catalytic activity">
    <reaction evidence="1">
        <text>9-(9Z-hexadecenoyloxy)-octadecanoate + H2O = (9Z)-hexadecenoate + 9-hydroxy-octadecanoate + H(+)</text>
        <dbReference type="Rhea" id="RHEA:52068"/>
        <dbReference type="ChEBI" id="CHEBI:15377"/>
        <dbReference type="ChEBI" id="CHEBI:15378"/>
        <dbReference type="ChEBI" id="CHEBI:32372"/>
        <dbReference type="ChEBI" id="CHEBI:136286"/>
        <dbReference type="ChEBI" id="CHEBI:136309"/>
    </reaction>
    <physiologicalReaction direction="left-to-right" evidence="1">
        <dbReference type="Rhea" id="RHEA:52069"/>
    </physiologicalReaction>
</comment>
<evidence type="ECO:0000256" key="5">
    <source>
        <dbReference type="ARBA" id="ARBA00022989"/>
    </source>
</evidence>
<evidence type="ECO:0000256" key="8">
    <source>
        <dbReference type="ARBA" id="ARBA00047427"/>
    </source>
</evidence>
<dbReference type="InterPro" id="IPR006838">
    <property type="entry name" value="ADTRP_AIG1"/>
</dbReference>
<comment type="catalytic activity">
    <reaction evidence="11">
        <text>12-(9Z-octadecenoyloxy)-octadecanoate + H2O = 12-hydroxyoctadecanoate + (9Z)-octadecenoate + H(+)</text>
        <dbReference type="Rhea" id="RHEA:52060"/>
        <dbReference type="ChEBI" id="CHEBI:15377"/>
        <dbReference type="ChEBI" id="CHEBI:15378"/>
        <dbReference type="ChEBI" id="CHEBI:30823"/>
        <dbReference type="ChEBI" id="CHEBI:84201"/>
        <dbReference type="ChEBI" id="CHEBI:136302"/>
    </reaction>
    <physiologicalReaction direction="left-to-right" evidence="11">
        <dbReference type="Rhea" id="RHEA:52061"/>
    </physiologicalReaction>
</comment>
<comment type="subcellular location">
    <subcellularLocation>
        <location evidence="2">Endomembrane system</location>
        <topology evidence="2">Multi-pass membrane protein</topology>
    </subcellularLocation>
</comment>
<comment type="similarity">
    <text evidence="3">Belongs to the AIG1 family.</text>
</comment>
<evidence type="ECO:0000256" key="13">
    <source>
        <dbReference type="ARBA" id="ARBA00049221"/>
    </source>
</evidence>
<comment type="catalytic activity">
    <reaction evidence="9">
        <text>9-hexadecanoyloxy-octadecanoate + H2O = 9-hydroxy-octadecanoate + hexadecanoate + H(+)</text>
        <dbReference type="Rhea" id="RHEA:52052"/>
        <dbReference type="ChEBI" id="CHEBI:7896"/>
        <dbReference type="ChEBI" id="CHEBI:15377"/>
        <dbReference type="ChEBI" id="CHEBI:15378"/>
        <dbReference type="ChEBI" id="CHEBI:83670"/>
        <dbReference type="ChEBI" id="CHEBI:136286"/>
    </reaction>
    <physiologicalReaction direction="left-to-right" evidence="9">
        <dbReference type="Rhea" id="RHEA:52053"/>
    </physiologicalReaction>
</comment>
<feature type="transmembrane region" description="Helical" evidence="18">
    <location>
        <begin position="192"/>
        <end position="212"/>
    </location>
</feature>
<comment type="catalytic activity">
    <reaction evidence="7">
        <text>12-hexadecanoyloxy-octadecanoate + H2O = 12-hydroxyoctadecanoate + hexadecanoate + H(+)</text>
        <dbReference type="Rhea" id="RHEA:52056"/>
        <dbReference type="ChEBI" id="CHEBI:7896"/>
        <dbReference type="ChEBI" id="CHEBI:15377"/>
        <dbReference type="ChEBI" id="CHEBI:15378"/>
        <dbReference type="ChEBI" id="CHEBI:83677"/>
        <dbReference type="ChEBI" id="CHEBI:84201"/>
    </reaction>
    <physiologicalReaction direction="left-to-right" evidence="7">
        <dbReference type="Rhea" id="RHEA:52057"/>
    </physiologicalReaction>
</comment>
<evidence type="ECO:0000256" key="14">
    <source>
        <dbReference type="ARBA" id="ARBA00049296"/>
    </source>
</evidence>
<dbReference type="GeneID" id="135194207"/>
<comment type="catalytic activity">
    <reaction evidence="14">
        <text>13-(9Z-octadecenoyloxy)-octadecanoate + H2O = 13-hydroxy-octadecanoate + (9Z)-octadecenoate + H(+)</text>
        <dbReference type="Rhea" id="RHEA:52064"/>
        <dbReference type="ChEBI" id="CHEBI:15377"/>
        <dbReference type="ChEBI" id="CHEBI:15378"/>
        <dbReference type="ChEBI" id="CHEBI:30823"/>
        <dbReference type="ChEBI" id="CHEBI:136303"/>
        <dbReference type="ChEBI" id="CHEBI:136304"/>
    </reaction>
    <physiologicalReaction direction="left-to-right" evidence="14">
        <dbReference type="Rhea" id="RHEA:52065"/>
    </physiologicalReaction>
</comment>
<comment type="catalytic activity">
    <reaction evidence="13">
        <text>9-octadecanoyloxy-octadecanoate + H2O = 9-hydroxy-octadecanoate + octadecanoate + H(+)</text>
        <dbReference type="Rhea" id="RHEA:52096"/>
        <dbReference type="ChEBI" id="CHEBI:15377"/>
        <dbReference type="ChEBI" id="CHEBI:15378"/>
        <dbReference type="ChEBI" id="CHEBI:25629"/>
        <dbReference type="ChEBI" id="CHEBI:136286"/>
        <dbReference type="ChEBI" id="CHEBI:136373"/>
    </reaction>
    <physiologicalReaction direction="left-to-right" evidence="13">
        <dbReference type="Rhea" id="RHEA:52097"/>
    </physiologicalReaction>
</comment>
<evidence type="ECO:0000313" key="19">
    <source>
        <dbReference type="Proteomes" id="UP001652626"/>
    </source>
</evidence>
<evidence type="ECO:0000256" key="4">
    <source>
        <dbReference type="ARBA" id="ARBA00022692"/>
    </source>
</evidence>
<dbReference type="Proteomes" id="UP001652626">
    <property type="component" value="Chromosome 28"/>
</dbReference>
<feature type="transmembrane region" description="Helical" evidence="18">
    <location>
        <begin position="159"/>
        <end position="180"/>
    </location>
</feature>
<evidence type="ECO:0000256" key="15">
    <source>
        <dbReference type="ARBA" id="ARBA00049322"/>
    </source>
</evidence>
<organism evidence="19 20">
    <name type="scientific">Vanessa tameamea</name>
    <name type="common">Kamehameha butterfly</name>
    <dbReference type="NCBI Taxonomy" id="334116"/>
    <lineage>
        <taxon>Eukaryota</taxon>
        <taxon>Metazoa</taxon>
        <taxon>Ecdysozoa</taxon>
        <taxon>Arthropoda</taxon>
        <taxon>Hexapoda</taxon>
        <taxon>Insecta</taxon>
        <taxon>Pterygota</taxon>
        <taxon>Neoptera</taxon>
        <taxon>Endopterygota</taxon>
        <taxon>Lepidoptera</taxon>
        <taxon>Glossata</taxon>
        <taxon>Ditrysia</taxon>
        <taxon>Papilionoidea</taxon>
        <taxon>Nymphalidae</taxon>
        <taxon>Nymphalinae</taxon>
        <taxon>Vanessa</taxon>
    </lineage>
</organism>
<evidence type="ECO:0000256" key="18">
    <source>
        <dbReference type="SAM" id="Phobius"/>
    </source>
</evidence>
<reference evidence="20" key="1">
    <citation type="submission" date="2025-08" db="UniProtKB">
        <authorList>
            <consortium name="RefSeq"/>
        </authorList>
    </citation>
    <scope>IDENTIFICATION</scope>
    <source>
        <tissue evidence="20">Whole body</tissue>
    </source>
</reference>
<comment type="catalytic activity">
    <reaction evidence="16">
        <text>12-(9Z-hexadecenoyloxy)-octadecanoate + H2O = 12-hydroxyoctadecanoate + (9Z)-hexadecenoate + H(+)</text>
        <dbReference type="Rhea" id="RHEA:52072"/>
        <dbReference type="ChEBI" id="CHEBI:15377"/>
        <dbReference type="ChEBI" id="CHEBI:15378"/>
        <dbReference type="ChEBI" id="CHEBI:32372"/>
        <dbReference type="ChEBI" id="CHEBI:84201"/>
        <dbReference type="ChEBI" id="CHEBI:136312"/>
    </reaction>
    <physiologicalReaction direction="left-to-right" evidence="16">
        <dbReference type="Rhea" id="RHEA:52073"/>
    </physiologicalReaction>
</comment>
<evidence type="ECO:0000256" key="2">
    <source>
        <dbReference type="ARBA" id="ARBA00004127"/>
    </source>
</evidence>
<keyword evidence="4 18" id="KW-0812">Transmembrane</keyword>
<feature type="transmembrane region" description="Helical" evidence="18">
    <location>
        <begin position="115"/>
        <end position="139"/>
    </location>
</feature>
<evidence type="ECO:0000256" key="11">
    <source>
        <dbReference type="ARBA" id="ARBA00048701"/>
    </source>
</evidence>
<comment type="catalytic activity">
    <reaction evidence="12">
        <text>9-(9Z-octadecenoyloxy)-octadecanoate + H2O = 9-hydroxy-octadecanoate + (9Z)-octadecenoate + H(+)</text>
        <dbReference type="Rhea" id="RHEA:52048"/>
        <dbReference type="ChEBI" id="CHEBI:15377"/>
        <dbReference type="ChEBI" id="CHEBI:15378"/>
        <dbReference type="ChEBI" id="CHEBI:30823"/>
        <dbReference type="ChEBI" id="CHEBI:136282"/>
        <dbReference type="ChEBI" id="CHEBI:136286"/>
    </reaction>
    <physiologicalReaction direction="left-to-right" evidence="12">
        <dbReference type="Rhea" id="RHEA:52049"/>
    </physiologicalReaction>
</comment>
<evidence type="ECO:0000256" key="7">
    <source>
        <dbReference type="ARBA" id="ARBA00047368"/>
    </source>
</evidence>
<feature type="transmembrane region" description="Helical" evidence="18">
    <location>
        <begin position="224"/>
        <end position="243"/>
    </location>
</feature>
<dbReference type="Pfam" id="PF04750">
    <property type="entry name" value="Far-17a_AIG1"/>
    <property type="match status" value="1"/>
</dbReference>
<evidence type="ECO:0000256" key="16">
    <source>
        <dbReference type="ARBA" id="ARBA00049428"/>
    </source>
</evidence>
<keyword evidence="19" id="KW-1185">Reference proteome</keyword>
<evidence type="ECO:0000256" key="10">
    <source>
        <dbReference type="ARBA" id="ARBA00048680"/>
    </source>
</evidence>
<name>A0ABM4AVX0_VANTA</name>
<feature type="transmembrane region" description="Helical" evidence="18">
    <location>
        <begin position="75"/>
        <end position="95"/>
    </location>
</feature>
<keyword evidence="6 18" id="KW-0472">Membrane</keyword>
<feature type="region of interest" description="Disordered" evidence="17">
    <location>
        <begin position="260"/>
        <end position="283"/>
    </location>
</feature>
<keyword evidence="5 18" id="KW-1133">Transmembrane helix</keyword>
<gene>
    <name evidence="20" type="primary">LOC135194207</name>
</gene>
<comment type="catalytic activity">
    <reaction evidence="15">
        <text>13-(9Z-hexadecenoyloxy)-octadecanoate + H2O = 13-hydroxy-octadecanoate + (9Z)-hexadecenoate + H(+)</text>
        <dbReference type="Rhea" id="RHEA:52076"/>
        <dbReference type="ChEBI" id="CHEBI:15377"/>
        <dbReference type="ChEBI" id="CHEBI:15378"/>
        <dbReference type="ChEBI" id="CHEBI:32372"/>
        <dbReference type="ChEBI" id="CHEBI:136304"/>
        <dbReference type="ChEBI" id="CHEBI:136315"/>
    </reaction>
    <physiologicalReaction direction="left-to-right" evidence="15">
        <dbReference type="Rhea" id="RHEA:52077"/>
    </physiologicalReaction>
</comment>
<evidence type="ECO:0000256" key="12">
    <source>
        <dbReference type="ARBA" id="ARBA00048800"/>
    </source>
</evidence>
<dbReference type="RefSeq" id="XP_064075454.1">
    <property type="nucleotide sequence ID" value="XM_064219384.1"/>
</dbReference>
<feature type="transmembrane region" description="Helical" evidence="18">
    <location>
        <begin position="33"/>
        <end position="55"/>
    </location>
</feature>
<evidence type="ECO:0000256" key="9">
    <source>
        <dbReference type="ARBA" id="ARBA00047863"/>
    </source>
</evidence>
<evidence type="ECO:0000256" key="6">
    <source>
        <dbReference type="ARBA" id="ARBA00023136"/>
    </source>
</evidence>
<proteinExistence type="inferred from homology"/>